<dbReference type="InterPro" id="IPR028063">
    <property type="entry name" value="SCRG1"/>
</dbReference>
<proteinExistence type="predicted"/>
<dbReference type="AlphaFoldDB" id="A0A401S625"/>
<dbReference type="GO" id="GO:0005794">
    <property type="term" value="C:Golgi apparatus"/>
    <property type="evidence" value="ECO:0007669"/>
    <property type="project" value="TreeGrafter"/>
</dbReference>
<evidence type="ECO:0000313" key="1">
    <source>
        <dbReference type="EMBL" id="GCC25842.1"/>
    </source>
</evidence>
<keyword evidence="2" id="KW-1185">Reference proteome</keyword>
<evidence type="ECO:0000313" key="2">
    <source>
        <dbReference type="Proteomes" id="UP000287033"/>
    </source>
</evidence>
<dbReference type="STRING" id="137246.A0A401S625"/>
<sequence length="155" mass="17546">MAEGGGRREPVSFGYKLTSTKPRLWLLSLQTHTEGECPGVHICPPQQWAHTTLESLQWKMKKPIVLMLLSLLLVTQAMPTNRPSCYKKLLQGRSCHNIPEGSEHLRLIDQGLTDHFWAGDDCEIVCYCSFQELLCCPKDIFFGPKISFVIPCNSQ</sequence>
<comment type="caution">
    <text evidence="1">The sequence shown here is derived from an EMBL/GenBank/DDBJ whole genome shotgun (WGS) entry which is preliminary data.</text>
</comment>
<dbReference type="GO" id="GO:0044306">
    <property type="term" value="C:neuron projection terminus"/>
    <property type="evidence" value="ECO:0007669"/>
    <property type="project" value="TreeGrafter"/>
</dbReference>
<name>A0A401S625_CHIPU</name>
<dbReference type="PANTHER" id="PTHR17463:SF0">
    <property type="entry name" value="SCRAPIE-RESPONSIVE PROTEIN 1"/>
    <property type="match status" value="1"/>
</dbReference>
<dbReference type="PANTHER" id="PTHR17463">
    <property type="entry name" value="SCRAPIE-RESPONSIVE PROTEIN 1 SCRG1"/>
    <property type="match status" value="1"/>
</dbReference>
<dbReference type="Proteomes" id="UP000287033">
    <property type="component" value="Unassembled WGS sequence"/>
</dbReference>
<organism evidence="1 2">
    <name type="scientific">Chiloscyllium punctatum</name>
    <name type="common">Brownbanded bambooshark</name>
    <name type="synonym">Hemiscyllium punctatum</name>
    <dbReference type="NCBI Taxonomy" id="137246"/>
    <lineage>
        <taxon>Eukaryota</taxon>
        <taxon>Metazoa</taxon>
        <taxon>Chordata</taxon>
        <taxon>Craniata</taxon>
        <taxon>Vertebrata</taxon>
        <taxon>Chondrichthyes</taxon>
        <taxon>Elasmobranchii</taxon>
        <taxon>Galeomorphii</taxon>
        <taxon>Galeoidea</taxon>
        <taxon>Orectolobiformes</taxon>
        <taxon>Hemiscylliidae</taxon>
        <taxon>Chiloscyllium</taxon>
    </lineage>
</organism>
<evidence type="ECO:0008006" key="3">
    <source>
        <dbReference type="Google" id="ProtNLM"/>
    </source>
</evidence>
<dbReference type="OrthoDB" id="8865355at2759"/>
<dbReference type="Pfam" id="PF15224">
    <property type="entry name" value="SCRG1"/>
    <property type="match status" value="1"/>
</dbReference>
<protein>
    <recommendedName>
        <fullName evidence="3">Stimulator of chondrogenesis 1</fullName>
    </recommendedName>
</protein>
<accession>A0A401S625</accession>
<gene>
    <name evidence="1" type="ORF">chiPu_0004253</name>
</gene>
<reference evidence="1 2" key="1">
    <citation type="journal article" date="2018" name="Nat. Ecol. Evol.">
        <title>Shark genomes provide insights into elasmobranch evolution and the origin of vertebrates.</title>
        <authorList>
            <person name="Hara Y"/>
            <person name="Yamaguchi K"/>
            <person name="Onimaru K"/>
            <person name="Kadota M"/>
            <person name="Koyanagi M"/>
            <person name="Keeley SD"/>
            <person name="Tatsumi K"/>
            <person name="Tanaka K"/>
            <person name="Motone F"/>
            <person name="Kageyama Y"/>
            <person name="Nozu R"/>
            <person name="Adachi N"/>
            <person name="Nishimura O"/>
            <person name="Nakagawa R"/>
            <person name="Tanegashima C"/>
            <person name="Kiyatake I"/>
            <person name="Matsumoto R"/>
            <person name="Murakumo K"/>
            <person name="Nishida K"/>
            <person name="Terakita A"/>
            <person name="Kuratani S"/>
            <person name="Sato K"/>
            <person name="Hyodo S Kuraku.S."/>
        </authorList>
    </citation>
    <scope>NUCLEOTIDE SEQUENCE [LARGE SCALE GENOMIC DNA]</scope>
</reference>
<dbReference type="OMA" id="QENTHIH"/>
<dbReference type="EMBL" id="BEZZ01000100">
    <property type="protein sequence ID" value="GCC25842.1"/>
    <property type="molecule type" value="Genomic_DNA"/>
</dbReference>